<evidence type="ECO:0000259" key="11">
    <source>
        <dbReference type="PROSITE" id="PS50255"/>
    </source>
</evidence>
<evidence type="ECO:0000256" key="8">
    <source>
        <dbReference type="ARBA" id="ARBA00038168"/>
    </source>
</evidence>
<sequence length="203" mass="23199">MAMTENFKCNKCTCQLPYFLPCEVSLHNTTKDCWVSYRGSVYDLTELCNLRKGHQGIELIIAYAGKDISHWSYDNAKEHVAFGESINSTVNNRPSWLDDKYMRGNLTKNARPCRIINVLTGTEAVILICEEDTVARIQERFLGFNAHGTSYTWKFEGLPIDTNCTLTENGIVDERERFLEAGLPDDTYIPAILCYYNDDLTEQ</sequence>
<evidence type="ECO:0000256" key="3">
    <source>
        <dbReference type="ARBA" id="ARBA00022617"/>
    </source>
</evidence>
<dbReference type="SMART" id="SM01117">
    <property type="entry name" value="Cyt-b5"/>
    <property type="match status" value="1"/>
</dbReference>
<keyword evidence="5" id="KW-0408">Iron</keyword>
<dbReference type="Pfam" id="PF00173">
    <property type="entry name" value="Cyt-b5"/>
    <property type="match status" value="1"/>
</dbReference>
<keyword evidence="2" id="KW-0963">Cytoplasm</keyword>
<reference evidence="13 14" key="1">
    <citation type="submission" date="2025-04" db="UniProtKB">
        <authorList>
            <consortium name="RefSeq"/>
        </authorList>
    </citation>
    <scope>IDENTIFICATION</scope>
</reference>
<dbReference type="Proteomes" id="UP000694920">
    <property type="component" value="Unplaced"/>
</dbReference>
<evidence type="ECO:0000313" key="12">
    <source>
        <dbReference type="Proteomes" id="UP000694920"/>
    </source>
</evidence>
<comment type="function">
    <text evidence="10">Radial spoke stalk protein that binds heme under oxidizing conditions. Required for the coordinated beating of multiple cilia maybe by functioning in a redox signaling pathway.</text>
</comment>
<evidence type="ECO:0000256" key="7">
    <source>
        <dbReference type="ARBA" id="ARBA00023273"/>
    </source>
</evidence>
<dbReference type="GO" id="GO:0046872">
    <property type="term" value="F:metal ion binding"/>
    <property type="evidence" value="ECO:0007669"/>
    <property type="project" value="UniProtKB-KW"/>
</dbReference>
<keyword evidence="3" id="KW-0349">Heme</keyword>
<dbReference type="KEGG" id="ccin:107267598"/>
<dbReference type="GO" id="GO:0005930">
    <property type="term" value="C:axoneme"/>
    <property type="evidence" value="ECO:0007669"/>
    <property type="project" value="UniProtKB-SubCell"/>
</dbReference>
<dbReference type="PROSITE" id="PS50255">
    <property type="entry name" value="CYTOCHROME_B5_2"/>
    <property type="match status" value="1"/>
</dbReference>
<dbReference type="GeneID" id="107267598"/>
<dbReference type="InterPro" id="IPR001199">
    <property type="entry name" value="Cyt_B5-like_heme/steroid-bd"/>
</dbReference>
<dbReference type="AlphaFoldDB" id="A0AAJ7RHG6"/>
<dbReference type="RefSeq" id="XP_015595011.1">
    <property type="nucleotide sequence ID" value="XM_015739525.2"/>
</dbReference>
<name>A0AAJ7RHG6_CEPCN</name>
<keyword evidence="6" id="KW-0206">Cytoskeleton</keyword>
<keyword evidence="7" id="KW-0966">Cell projection</keyword>
<dbReference type="InterPro" id="IPR052320">
    <property type="entry name" value="Cytochrome_b5_domain"/>
</dbReference>
<evidence type="ECO:0000313" key="13">
    <source>
        <dbReference type="RefSeq" id="XP_015595011.1"/>
    </source>
</evidence>
<evidence type="ECO:0000256" key="4">
    <source>
        <dbReference type="ARBA" id="ARBA00022723"/>
    </source>
</evidence>
<comment type="similarity">
    <text evidence="8">Belongs to the cytochrome b5 family.</text>
</comment>
<accession>A0AAJ7RHG6</accession>
<gene>
    <name evidence="13 14" type="primary">LOC107267598</name>
</gene>
<dbReference type="PANTHER" id="PTHR21281">
    <property type="entry name" value="CYTOCHROME B5 DOMAIN-CONTAINING PROTEIN 1"/>
    <property type="match status" value="1"/>
</dbReference>
<evidence type="ECO:0000256" key="6">
    <source>
        <dbReference type="ARBA" id="ARBA00023212"/>
    </source>
</evidence>
<evidence type="ECO:0000256" key="9">
    <source>
        <dbReference type="ARBA" id="ARBA00040649"/>
    </source>
</evidence>
<comment type="subcellular location">
    <subcellularLocation>
        <location evidence="1">Cytoplasm</location>
        <location evidence="1">Cytoskeleton</location>
        <location evidence="1">Cilium axoneme</location>
    </subcellularLocation>
</comment>
<keyword evidence="12" id="KW-1185">Reference proteome</keyword>
<protein>
    <recommendedName>
        <fullName evidence="9">Cytochrome b5 domain-containing protein 1</fullName>
    </recommendedName>
</protein>
<feature type="domain" description="Cytochrome b5 heme-binding" evidence="11">
    <location>
        <begin position="16"/>
        <end position="107"/>
    </location>
</feature>
<dbReference type="SUPFAM" id="SSF55856">
    <property type="entry name" value="Cytochrome b5-like heme/steroid binding domain"/>
    <property type="match status" value="1"/>
</dbReference>
<organism evidence="12 14">
    <name type="scientific">Cephus cinctus</name>
    <name type="common">Wheat stem sawfly</name>
    <dbReference type="NCBI Taxonomy" id="211228"/>
    <lineage>
        <taxon>Eukaryota</taxon>
        <taxon>Metazoa</taxon>
        <taxon>Ecdysozoa</taxon>
        <taxon>Arthropoda</taxon>
        <taxon>Hexapoda</taxon>
        <taxon>Insecta</taxon>
        <taxon>Pterygota</taxon>
        <taxon>Neoptera</taxon>
        <taxon>Endopterygota</taxon>
        <taxon>Hymenoptera</taxon>
        <taxon>Cephoidea</taxon>
        <taxon>Cephidae</taxon>
        <taxon>Cephus</taxon>
    </lineage>
</organism>
<proteinExistence type="inferred from homology"/>
<evidence type="ECO:0000256" key="5">
    <source>
        <dbReference type="ARBA" id="ARBA00023004"/>
    </source>
</evidence>
<keyword evidence="4" id="KW-0479">Metal-binding</keyword>
<evidence type="ECO:0000256" key="1">
    <source>
        <dbReference type="ARBA" id="ARBA00004430"/>
    </source>
</evidence>
<evidence type="ECO:0000256" key="10">
    <source>
        <dbReference type="ARBA" id="ARBA00046139"/>
    </source>
</evidence>
<dbReference type="InterPro" id="IPR036400">
    <property type="entry name" value="Cyt_B5-like_heme/steroid_sf"/>
</dbReference>
<evidence type="ECO:0000313" key="14">
    <source>
        <dbReference type="RefSeq" id="XP_024940694.1"/>
    </source>
</evidence>
<dbReference type="PANTHER" id="PTHR21281:SF0">
    <property type="entry name" value="CYTOCHROME B5 DOMAIN-CONTAINING PROTEIN 1"/>
    <property type="match status" value="1"/>
</dbReference>
<evidence type="ECO:0000256" key="2">
    <source>
        <dbReference type="ARBA" id="ARBA00022490"/>
    </source>
</evidence>
<dbReference type="RefSeq" id="XP_024940694.1">
    <property type="nucleotide sequence ID" value="XM_025084926.1"/>
</dbReference>
<dbReference type="Gene3D" id="3.10.120.10">
    <property type="entry name" value="Cytochrome b5-like heme/steroid binding domain"/>
    <property type="match status" value="1"/>
</dbReference>